<sequence>MASTVSSTGHAASKKPLTVDPAPRISPSNSIGSNVSMSRSASPPLTLNVPSNTQISAMPAGLYTQPDGPGLSTQARLLNAEAPALAFNLVAEAALLPHGPLPSASPALPVSGLSELDRYFHSLSAHFTPHSQPALDSPLPASVPSFRHPAILSARFLAAMAKLNAQPKSQCSPDGKARLGDILQAFLDDGFLSHSLAAADTAYTFVRGLLNASPFPNSVAPPKAHELTPNLDSLDPETVTDILFALVMFFRTHPDIPLKDFDRSHVPRVADALKIYTFHLKRIFDTHPSIINMMIRIVSRAPSPSLHE</sequence>
<dbReference type="AlphaFoldDB" id="A0A4V6MVS1"/>
<reference evidence="2" key="1">
    <citation type="submission" date="2019-01" db="EMBL/GenBank/DDBJ databases">
        <title>Draft genome sequences of three monokaryotic isolates of the white-rot basidiomycete fungus Dichomitus squalens.</title>
        <authorList>
            <consortium name="DOE Joint Genome Institute"/>
            <person name="Lopez S.C."/>
            <person name="Andreopoulos B."/>
            <person name="Pangilinan J."/>
            <person name="Lipzen A."/>
            <person name="Riley R."/>
            <person name="Ahrendt S."/>
            <person name="Ng V."/>
            <person name="Barry K."/>
            <person name="Daum C."/>
            <person name="Grigoriev I.V."/>
            <person name="Hilden K.S."/>
            <person name="Makela M.R."/>
            <person name="de Vries R.P."/>
        </authorList>
    </citation>
    <scope>NUCLEOTIDE SEQUENCE [LARGE SCALE GENOMIC DNA]</scope>
    <source>
        <strain evidence="2">OM18370.1</strain>
    </source>
</reference>
<gene>
    <name evidence="2" type="ORF">BD311DRAFT_599611</name>
</gene>
<dbReference type="Proteomes" id="UP000292957">
    <property type="component" value="Unassembled WGS sequence"/>
</dbReference>
<name>A0A4V6MVS1_9APHY</name>
<protein>
    <submittedName>
        <fullName evidence="2">Uncharacterized protein</fullName>
    </submittedName>
</protein>
<feature type="compositionally biased region" description="Polar residues" evidence="1">
    <location>
        <begin position="1"/>
        <end position="10"/>
    </location>
</feature>
<organism evidence="2">
    <name type="scientific">Dichomitus squalens</name>
    <dbReference type="NCBI Taxonomy" id="114155"/>
    <lineage>
        <taxon>Eukaryota</taxon>
        <taxon>Fungi</taxon>
        <taxon>Dikarya</taxon>
        <taxon>Basidiomycota</taxon>
        <taxon>Agaricomycotina</taxon>
        <taxon>Agaricomycetes</taxon>
        <taxon>Polyporales</taxon>
        <taxon>Polyporaceae</taxon>
        <taxon>Dichomitus</taxon>
    </lineage>
</organism>
<accession>A0A4V6MVS1</accession>
<feature type="compositionally biased region" description="Polar residues" evidence="1">
    <location>
        <begin position="26"/>
        <end position="51"/>
    </location>
</feature>
<evidence type="ECO:0000256" key="1">
    <source>
        <dbReference type="SAM" id="MobiDB-lite"/>
    </source>
</evidence>
<feature type="non-terminal residue" evidence="2">
    <location>
        <position position="308"/>
    </location>
</feature>
<proteinExistence type="predicted"/>
<evidence type="ECO:0000313" key="2">
    <source>
        <dbReference type="EMBL" id="TBU22603.1"/>
    </source>
</evidence>
<dbReference type="EMBL" id="ML143535">
    <property type="protein sequence ID" value="TBU22603.1"/>
    <property type="molecule type" value="Genomic_DNA"/>
</dbReference>
<feature type="region of interest" description="Disordered" evidence="1">
    <location>
        <begin position="1"/>
        <end position="51"/>
    </location>
</feature>